<dbReference type="InterPro" id="IPR036928">
    <property type="entry name" value="AS_sf"/>
</dbReference>
<dbReference type="Pfam" id="PF01425">
    <property type="entry name" value="Amidase"/>
    <property type="match status" value="1"/>
</dbReference>
<sequence>MTGEERRQDPGAAVMARDLREGRVSARELVEAYLARIAADEPRLHCFAHLDPAHARAQAELADAARQAGRPLGPLHGVPVGIKDIFDTADYPTEHGSPIMAGRRPREDSAVAARLRAAGAIVLGKTVTTEFATFAPGPTRNPHDPARTPGGSAAAVAAGMMPLAVGSQTNGSVIRPASFCGVYGLKPTHGLISRRGCLLQSPTLDHVGVFARCLEDAALLVDVLAGHDPADRATRPSASSGLARGLHTGPSLPPRLAFVQGPAWEEAEPATREAFRELAQHLGDRLVAIDLPEPFAEANKVHRTVWTAELAHHLGPDLARAPELVSPQLTELLEDGRRVLALDYQGALAMRDLYNRALDEVFHEFDALLTPAAPGEAPQGLESTGSPAFCSLWTLCGTPAVSLPILEGPAGMPLGCQLVAARGDDLRLLRVADWLVGMVSEAAGEGR</sequence>
<dbReference type="PANTHER" id="PTHR11895">
    <property type="entry name" value="TRANSAMIDASE"/>
    <property type="match status" value="1"/>
</dbReference>
<organism evidence="3 4">
    <name type="scientific">Marinimicrococcus flavescens</name>
    <dbReference type="NCBI Taxonomy" id="3031815"/>
    <lineage>
        <taxon>Bacteria</taxon>
        <taxon>Pseudomonadati</taxon>
        <taxon>Pseudomonadota</taxon>
        <taxon>Alphaproteobacteria</taxon>
        <taxon>Geminicoccales</taxon>
        <taxon>Geminicoccaceae</taxon>
        <taxon>Marinimicrococcus</taxon>
    </lineage>
</organism>
<proteinExistence type="inferred from homology"/>
<dbReference type="GO" id="GO:0003824">
    <property type="term" value="F:catalytic activity"/>
    <property type="evidence" value="ECO:0007669"/>
    <property type="project" value="InterPro"/>
</dbReference>
<reference evidence="3 4" key="1">
    <citation type="submission" date="2023-03" db="EMBL/GenBank/DDBJ databases">
        <title>YIM 152171 draft genome.</title>
        <authorList>
            <person name="Yang Z."/>
        </authorList>
    </citation>
    <scope>NUCLEOTIDE SEQUENCE [LARGE SCALE GENOMIC DNA]</scope>
    <source>
        <strain evidence="3 4">YIM 152171</strain>
    </source>
</reference>
<keyword evidence="4" id="KW-1185">Reference proteome</keyword>
<dbReference type="Gene3D" id="3.90.1300.10">
    <property type="entry name" value="Amidase signature (AS) domain"/>
    <property type="match status" value="1"/>
</dbReference>
<gene>
    <name evidence="3" type="ORF">PZ740_02925</name>
</gene>
<dbReference type="Proteomes" id="UP001301140">
    <property type="component" value="Unassembled WGS sequence"/>
</dbReference>
<evidence type="ECO:0000259" key="2">
    <source>
        <dbReference type="Pfam" id="PF01425"/>
    </source>
</evidence>
<dbReference type="RefSeq" id="WP_327787750.1">
    <property type="nucleotide sequence ID" value="NZ_JARGEQ010000016.1"/>
</dbReference>
<evidence type="ECO:0000256" key="1">
    <source>
        <dbReference type="ARBA" id="ARBA00009199"/>
    </source>
</evidence>
<dbReference type="EMBL" id="JARGEQ010000016">
    <property type="protein sequence ID" value="MDF1585334.1"/>
    <property type="molecule type" value="Genomic_DNA"/>
</dbReference>
<name>A0AAP3V086_9PROT</name>
<dbReference type="AlphaFoldDB" id="A0AAP3V086"/>
<comment type="similarity">
    <text evidence="1">Belongs to the amidase family.</text>
</comment>
<feature type="domain" description="Amidase" evidence="2">
    <location>
        <begin position="28"/>
        <end position="429"/>
    </location>
</feature>
<dbReference type="SUPFAM" id="SSF75304">
    <property type="entry name" value="Amidase signature (AS) enzymes"/>
    <property type="match status" value="1"/>
</dbReference>
<protein>
    <submittedName>
        <fullName evidence="3">Amidase</fullName>
    </submittedName>
</protein>
<dbReference type="PANTHER" id="PTHR11895:SF7">
    <property type="entry name" value="GLUTAMYL-TRNA(GLN) AMIDOTRANSFERASE SUBUNIT A, MITOCHONDRIAL"/>
    <property type="match status" value="1"/>
</dbReference>
<evidence type="ECO:0000313" key="4">
    <source>
        <dbReference type="Proteomes" id="UP001301140"/>
    </source>
</evidence>
<evidence type="ECO:0000313" key="3">
    <source>
        <dbReference type="EMBL" id="MDF1585334.1"/>
    </source>
</evidence>
<comment type="caution">
    <text evidence="3">The sequence shown here is derived from an EMBL/GenBank/DDBJ whole genome shotgun (WGS) entry which is preliminary data.</text>
</comment>
<accession>A0AAP3V086</accession>
<dbReference type="InterPro" id="IPR000120">
    <property type="entry name" value="Amidase"/>
</dbReference>
<dbReference type="InterPro" id="IPR023631">
    <property type="entry name" value="Amidase_dom"/>
</dbReference>